<gene>
    <name evidence="7" type="primary">atpH</name>
    <name evidence="8" type="ORF">KGQ19_29830</name>
</gene>
<dbReference type="PANTHER" id="PTHR11910">
    <property type="entry name" value="ATP SYNTHASE DELTA CHAIN"/>
    <property type="match status" value="1"/>
</dbReference>
<comment type="function">
    <text evidence="7">F(1)F(0) ATP synthase produces ATP from ADP in the presence of a proton or sodium gradient. F-type ATPases consist of two structural domains, F(1) containing the extramembraneous catalytic core and F(0) containing the membrane proton channel, linked together by a central stalk and a peripheral stalk. During catalysis, ATP synthesis in the catalytic domain of F(1) is coupled via a rotary mechanism of the central stalk subunits to proton translocation.</text>
</comment>
<dbReference type="NCBIfam" id="NF009967">
    <property type="entry name" value="PRK13430.1"/>
    <property type="match status" value="1"/>
</dbReference>
<evidence type="ECO:0000256" key="3">
    <source>
        <dbReference type="ARBA" id="ARBA00022781"/>
    </source>
</evidence>
<dbReference type="EMBL" id="JAAFYZ010000126">
    <property type="protein sequence ID" value="MBS2551078.1"/>
    <property type="molecule type" value="Genomic_DNA"/>
</dbReference>
<keyword evidence="9" id="KW-1185">Reference proteome</keyword>
<organism evidence="8 9">
    <name type="scientific">Catenulispora pinistramenti</name>
    <dbReference type="NCBI Taxonomy" id="2705254"/>
    <lineage>
        <taxon>Bacteria</taxon>
        <taxon>Bacillati</taxon>
        <taxon>Actinomycetota</taxon>
        <taxon>Actinomycetes</taxon>
        <taxon>Catenulisporales</taxon>
        <taxon>Catenulisporaceae</taxon>
        <taxon>Catenulispora</taxon>
    </lineage>
</organism>
<protein>
    <recommendedName>
        <fullName evidence="7">ATP synthase subunit delta</fullName>
    </recommendedName>
    <alternativeName>
        <fullName evidence="7">ATP synthase F(1) sector subunit delta</fullName>
    </alternativeName>
    <alternativeName>
        <fullName evidence="7">F-type ATPase subunit delta</fullName>
        <shortName evidence="7">F-ATPase subunit delta</shortName>
    </alternativeName>
</protein>
<comment type="caution">
    <text evidence="8">The sequence shown here is derived from an EMBL/GenBank/DDBJ whole genome shotgun (WGS) entry which is preliminary data.</text>
</comment>
<sequence>MHGASREALAAGTDRLDALTSASGADITGIADDLSAVAVVLGKEATLRRMLTDPARPAQVRADIATSLLAGKISADAAALVAGLVRSRWSSPRDLADAIAYLAVRADLAVAERDGKLDDVEDELFRLSRVLDSNGALALALADGRVAADKRVALADGLLSGKVDPTTYRLVGRLVAHPRGRSVSAGLTEIGKEAAARRERLIAYVTAAVPLTEQQRDRLAAVLKRLYGQQVHLNVDLDPAVLGGLSVRVGDEVIDGTVGTRLARAQRQLAG</sequence>
<keyword evidence="6 7" id="KW-0066">ATP synthesis</keyword>
<evidence type="ECO:0000256" key="6">
    <source>
        <dbReference type="ARBA" id="ARBA00023310"/>
    </source>
</evidence>
<name>A0ABS5KYD5_9ACTN</name>
<dbReference type="PRINTS" id="PR00125">
    <property type="entry name" value="ATPASEDELTA"/>
</dbReference>
<dbReference type="NCBIfam" id="TIGR01145">
    <property type="entry name" value="ATP_synt_delta"/>
    <property type="match status" value="1"/>
</dbReference>
<dbReference type="Gene3D" id="1.10.520.20">
    <property type="entry name" value="N-terminal domain of the delta subunit of the F1F0-ATP synthase"/>
    <property type="match status" value="1"/>
</dbReference>
<reference evidence="8 9" key="1">
    <citation type="submission" date="2020-02" db="EMBL/GenBank/DDBJ databases">
        <title>Acidophilic actinobacteria isolated from forest soil.</title>
        <authorList>
            <person name="Golinska P."/>
        </authorList>
    </citation>
    <scope>NUCLEOTIDE SEQUENCE [LARGE SCALE GENOMIC DNA]</scope>
    <source>
        <strain evidence="8 9">NL8</strain>
    </source>
</reference>
<keyword evidence="7" id="KW-0139">CF(1)</keyword>
<dbReference type="Proteomes" id="UP000730482">
    <property type="component" value="Unassembled WGS sequence"/>
</dbReference>
<evidence type="ECO:0000256" key="5">
    <source>
        <dbReference type="ARBA" id="ARBA00023136"/>
    </source>
</evidence>
<keyword evidence="7" id="KW-1003">Cell membrane</keyword>
<evidence type="ECO:0000256" key="7">
    <source>
        <dbReference type="HAMAP-Rule" id="MF_01416"/>
    </source>
</evidence>
<evidence type="ECO:0000256" key="4">
    <source>
        <dbReference type="ARBA" id="ARBA00023065"/>
    </source>
</evidence>
<evidence type="ECO:0000313" key="9">
    <source>
        <dbReference type="Proteomes" id="UP000730482"/>
    </source>
</evidence>
<dbReference type="Pfam" id="PF00213">
    <property type="entry name" value="OSCP"/>
    <property type="match status" value="1"/>
</dbReference>
<comment type="similarity">
    <text evidence="7">Belongs to the ATPase delta chain family.</text>
</comment>
<accession>A0ABS5KYD5</accession>
<dbReference type="InterPro" id="IPR026015">
    <property type="entry name" value="ATP_synth_OSCP/delta_N_sf"/>
</dbReference>
<keyword evidence="5 7" id="KW-0472">Membrane</keyword>
<dbReference type="RefSeq" id="WP_212015066.1">
    <property type="nucleotide sequence ID" value="NZ_JAAFYZ010000126.1"/>
</dbReference>
<evidence type="ECO:0000256" key="2">
    <source>
        <dbReference type="ARBA" id="ARBA00022448"/>
    </source>
</evidence>
<keyword evidence="3 7" id="KW-0375">Hydrogen ion transport</keyword>
<evidence type="ECO:0000313" key="8">
    <source>
        <dbReference type="EMBL" id="MBS2551078.1"/>
    </source>
</evidence>
<keyword evidence="2 7" id="KW-0813">Transport</keyword>
<proteinExistence type="inferred from homology"/>
<comment type="function">
    <text evidence="7">This protein is part of the stalk that links CF(0) to CF(1). It either transmits conformational changes from CF(0) to CF(1) or is implicated in proton conduction.</text>
</comment>
<keyword evidence="4 7" id="KW-0406">Ion transport</keyword>
<dbReference type="HAMAP" id="MF_01416">
    <property type="entry name" value="ATP_synth_delta_bact"/>
    <property type="match status" value="1"/>
</dbReference>
<evidence type="ECO:0000256" key="1">
    <source>
        <dbReference type="ARBA" id="ARBA00004370"/>
    </source>
</evidence>
<comment type="subcellular location">
    <subcellularLocation>
        <location evidence="7">Cell membrane</location>
        <topology evidence="7">Peripheral membrane protein</topology>
    </subcellularLocation>
    <subcellularLocation>
        <location evidence="1">Membrane</location>
    </subcellularLocation>
</comment>
<dbReference type="InterPro" id="IPR000711">
    <property type="entry name" value="ATPase_OSCP/dsu"/>
</dbReference>